<comment type="catalytic activity">
    <reaction evidence="1">
        <text>ATP + protein L-histidine = ADP + protein N-phospho-L-histidine.</text>
        <dbReference type="EC" id="2.7.13.3"/>
    </reaction>
</comment>
<dbReference type="InterPro" id="IPR050482">
    <property type="entry name" value="Sensor_HK_TwoCompSys"/>
</dbReference>
<evidence type="ECO:0000256" key="5">
    <source>
        <dbReference type="ARBA" id="ARBA00022741"/>
    </source>
</evidence>
<evidence type="ECO:0000259" key="12">
    <source>
        <dbReference type="Pfam" id="PF07730"/>
    </source>
</evidence>
<dbReference type="Pfam" id="PF02518">
    <property type="entry name" value="HATPase_c"/>
    <property type="match status" value="1"/>
</dbReference>
<dbReference type="InterPro" id="IPR036890">
    <property type="entry name" value="HATPase_C_sf"/>
</dbReference>
<feature type="transmembrane region" description="Helical" evidence="10">
    <location>
        <begin position="115"/>
        <end position="132"/>
    </location>
</feature>
<sequence>MTVSASPEPPRLPKPAGAVRAFWARNPRLADALLAGLCALWSFESNAGLQIPQPVDVRWAVVCLVVAATMLVRRSQPWWALTAVAFGGAMSTGHFIGVALACALYALAAYRSTRDAVLGAVLAVTALTVPAIPHGDPAEWRSKAIIYAVIAVIAIFPGANVRTRRRYLQALLDRTVQLAREKEQEGRLAAIRERTRIAHDLHDIVAHSLTVMVRLADGAAAVADSDPHRARSASERIGGIGRDAMVDMRRLLGVLRDGGEDEPAIQDLDALAGTFRGAGLPVALRRQGPEPTDRSVRTAVFRTVQEALTNALRYAENAQRVLVAVDYRADPIRIEVTDDGRGTGPAPSVGTRQGLVALRERLALYGGTVDAGPRPAHGWSVRATLPQPSKDTDG</sequence>
<keyword evidence="7" id="KW-0067">ATP-binding</keyword>
<feature type="transmembrane region" description="Helical" evidence="10">
    <location>
        <begin position="144"/>
        <end position="161"/>
    </location>
</feature>
<evidence type="ECO:0000256" key="4">
    <source>
        <dbReference type="ARBA" id="ARBA00022679"/>
    </source>
</evidence>
<evidence type="ECO:0000256" key="8">
    <source>
        <dbReference type="ARBA" id="ARBA00023012"/>
    </source>
</evidence>
<evidence type="ECO:0000256" key="2">
    <source>
        <dbReference type="ARBA" id="ARBA00012438"/>
    </source>
</evidence>
<feature type="domain" description="Signal transduction histidine kinase subgroup 3 dimerisation and phosphoacceptor" evidence="12">
    <location>
        <begin position="193"/>
        <end position="258"/>
    </location>
</feature>
<keyword evidence="10" id="KW-0812">Transmembrane</keyword>
<protein>
    <recommendedName>
        <fullName evidence="2">histidine kinase</fullName>
        <ecNumber evidence="2">2.7.13.3</ecNumber>
    </recommendedName>
</protein>
<evidence type="ECO:0000259" key="11">
    <source>
        <dbReference type="Pfam" id="PF02518"/>
    </source>
</evidence>
<dbReference type="InterPro" id="IPR011712">
    <property type="entry name" value="Sig_transdc_His_kin_sub3_dim/P"/>
</dbReference>
<proteinExistence type="predicted"/>
<dbReference type="GO" id="GO:0046983">
    <property type="term" value="F:protein dimerization activity"/>
    <property type="evidence" value="ECO:0007669"/>
    <property type="project" value="InterPro"/>
</dbReference>
<dbReference type="PANTHER" id="PTHR24421">
    <property type="entry name" value="NITRATE/NITRITE SENSOR PROTEIN NARX-RELATED"/>
    <property type="match status" value="1"/>
</dbReference>
<reference evidence="14" key="1">
    <citation type="submission" date="2021-01" db="EMBL/GenBank/DDBJ databases">
        <title>Whole genome shotgun sequence of Virgisporangium aliadipatigenens NBRC 105644.</title>
        <authorList>
            <person name="Komaki H."/>
            <person name="Tamura T."/>
        </authorList>
    </citation>
    <scope>NUCLEOTIDE SEQUENCE</scope>
    <source>
        <strain evidence="14">NBRC 105644</strain>
    </source>
</reference>
<dbReference type="EC" id="2.7.13.3" evidence="2"/>
<keyword evidence="10" id="KW-1133">Transmembrane helix</keyword>
<dbReference type="GO" id="GO:0016020">
    <property type="term" value="C:membrane"/>
    <property type="evidence" value="ECO:0007669"/>
    <property type="project" value="InterPro"/>
</dbReference>
<dbReference type="Pfam" id="PF23539">
    <property type="entry name" value="DUF7134"/>
    <property type="match status" value="1"/>
</dbReference>
<dbReference type="InterPro" id="IPR003594">
    <property type="entry name" value="HATPase_dom"/>
</dbReference>
<dbReference type="GO" id="GO:0005524">
    <property type="term" value="F:ATP binding"/>
    <property type="evidence" value="ECO:0007669"/>
    <property type="project" value="UniProtKB-KW"/>
</dbReference>
<evidence type="ECO:0000256" key="6">
    <source>
        <dbReference type="ARBA" id="ARBA00022777"/>
    </source>
</evidence>
<evidence type="ECO:0000256" key="10">
    <source>
        <dbReference type="SAM" id="Phobius"/>
    </source>
</evidence>
<evidence type="ECO:0000313" key="14">
    <source>
        <dbReference type="EMBL" id="GIJ43696.1"/>
    </source>
</evidence>
<dbReference type="Gene3D" id="3.30.565.10">
    <property type="entry name" value="Histidine kinase-like ATPase, C-terminal domain"/>
    <property type="match status" value="1"/>
</dbReference>
<dbReference type="Gene3D" id="1.20.5.1930">
    <property type="match status" value="1"/>
</dbReference>
<evidence type="ECO:0000256" key="1">
    <source>
        <dbReference type="ARBA" id="ARBA00000085"/>
    </source>
</evidence>
<dbReference type="GO" id="GO:0000155">
    <property type="term" value="F:phosphorelay sensor kinase activity"/>
    <property type="evidence" value="ECO:0007669"/>
    <property type="project" value="InterPro"/>
</dbReference>
<feature type="domain" description="Histidine kinase/HSP90-like ATPase" evidence="11">
    <location>
        <begin position="298"/>
        <end position="388"/>
    </location>
</feature>
<dbReference type="EMBL" id="BOPF01000002">
    <property type="protein sequence ID" value="GIJ43696.1"/>
    <property type="molecule type" value="Genomic_DNA"/>
</dbReference>
<keyword evidence="6" id="KW-0418">Kinase</keyword>
<feature type="domain" description="DUF7134" evidence="13">
    <location>
        <begin position="20"/>
        <end position="165"/>
    </location>
</feature>
<feature type="region of interest" description="Disordered" evidence="9">
    <location>
        <begin position="375"/>
        <end position="394"/>
    </location>
</feature>
<keyword evidence="3" id="KW-0597">Phosphoprotein</keyword>
<keyword evidence="15" id="KW-1185">Reference proteome</keyword>
<dbReference type="CDD" id="cd16917">
    <property type="entry name" value="HATPase_UhpB-NarQ-NarX-like"/>
    <property type="match status" value="1"/>
</dbReference>
<dbReference type="PANTHER" id="PTHR24421:SF10">
    <property type="entry name" value="NITRATE_NITRITE SENSOR PROTEIN NARQ"/>
    <property type="match status" value="1"/>
</dbReference>
<dbReference type="Proteomes" id="UP000619260">
    <property type="component" value="Unassembled WGS sequence"/>
</dbReference>
<accession>A0A8J3YET5</accession>
<dbReference type="InterPro" id="IPR055558">
    <property type="entry name" value="DUF7134"/>
</dbReference>
<organism evidence="14 15">
    <name type="scientific">Virgisporangium aliadipatigenens</name>
    <dbReference type="NCBI Taxonomy" id="741659"/>
    <lineage>
        <taxon>Bacteria</taxon>
        <taxon>Bacillati</taxon>
        <taxon>Actinomycetota</taxon>
        <taxon>Actinomycetes</taxon>
        <taxon>Micromonosporales</taxon>
        <taxon>Micromonosporaceae</taxon>
        <taxon>Virgisporangium</taxon>
    </lineage>
</organism>
<evidence type="ECO:0000313" key="15">
    <source>
        <dbReference type="Proteomes" id="UP000619260"/>
    </source>
</evidence>
<evidence type="ECO:0000256" key="3">
    <source>
        <dbReference type="ARBA" id="ARBA00022553"/>
    </source>
</evidence>
<dbReference type="Pfam" id="PF07730">
    <property type="entry name" value="HisKA_3"/>
    <property type="match status" value="1"/>
</dbReference>
<dbReference type="SUPFAM" id="SSF55874">
    <property type="entry name" value="ATPase domain of HSP90 chaperone/DNA topoisomerase II/histidine kinase"/>
    <property type="match status" value="1"/>
</dbReference>
<keyword evidence="8" id="KW-0902">Two-component regulatory system</keyword>
<keyword evidence="10" id="KW-0472">Membrane</keyword>
<evidence type="ECO:0000256" key="7">
    <source>
        <dbReference type="ARBA" id="ARBA00022840"/>
    </source>
</evidence>
<keyword evidence="5" id="KW-0547">Nucleotide-binding</keyword>
<keyword evidence="4" id="KW-0808">Transferase</keyword>
<comment type="caution">
    <text evidence="14">The sequence shown here is derived from an EMBL/GenBank/DDBJ whole genome shotgun (WGS) entry which is preliminary data.</text>
</comment>
<feature type="transmembrane region" description="Helical" evidence="10">
    <location>
        <begin position="78"/>
        <end position="108"/>
    </location>
</feature>
<evidence type="ECO:0000259" key="13">
    <source>
        <dbReference type="Pfam" id="PF23539"/>
    </source>
</evidence>
<gene>
    <name evidence="14" type="ORF">Val02_05820</name>
</gene>
<dbReference type="AlphaFoldDB" id="A0A8J3YET5"/>
<evidence type="ECO:0000256" key="9">
    <source>
        <dbReference type="SAM" id="MobiDB-lite"/>
    </source>
</evidence>
<name>A0A8J3YET5_9ACTN</name>